<dbReference type="RefSeq" id="WP_016101359.1">
    <property type="nucleotide sequence ID" value="NZ_KB976275.1"/>
</dbReference>
<dbReference type="HOGENOM" id="CLU_213679_0_0_9"/>
<dbReference type="Proteomes" id="UP000014040">
    <property type="component" value="Unassembled WGS sequence"/>
</dbReference>
<proteinExistence type="predicted"/>
<accession>R8GY03</accession>
<evidence type="ECO:0000313" key="1">
    <source>
        <dbReference type="EMBL" id="EOO65497.1"/>
    </source>
</evidence>
<reference evidence="1 2" key="1">
    <citation type="submission" date="2012-12" db="EMBL/GenBank/DDBJ databases">
        <title>The Genome Sequence of Bacillus cereus VD021.</title>
        <authorList>
            <consortium name="The Broad Institute Genome Sequencing Platform"/>
            <consortium name="The Broad Institute Genome Sequencing Center for Infectious Disease"/>
            <person name="Feldgarden M."/>
            <person name="Van der Auwera G.A."/>
            <person name="Mahillon J."/>
            <person name="Duprez V."/>
            <person name="Timmery S."/>
            <person name="Mattelet C."/>
            <person name="Dierick K."/>
            <person name="Sun M."/>
            <person name="Yu Z."/>
            <person name="Zhu L."/>
            <person name="Hu X."/>
            <person name="Shank E.B."/>
            <person name="Swiecicka I."/>
            <person name="Hansen B.M."/>
            <person name="Andrup L."/>
            <person name="Walker B."/>
            <person name="Young S.K."/>
            <person name="Zeng Q."/>
            <person name="Gargeya S."/>
            <person name="Fitzgerald M."/>
            <person name="Haas B."/>
            <person name="Abouelleil A."/>
            <person name="Alvarado L."/>
            <person name="Arachchi H.M."/>
            <person name="Berlin A.M."/>
            <person name="Chapman S.B."/>
            <person name="Dewar J."/>
            <person name="Goldberg J."/>
            <person name="Griggs A."/>
            <person name="Gujja S."/>
            <person name="Hansen M."/>
            <person name="Howarth C."/>
            <person name="Imamovic A."/>
            <person name="Larimer J."/>
            <person name="McCowan C."/>
            <person name="Murphy C."/>
            <person name="Neiman D."/>
            <person name="Pearson M."/>
            <person name="Priest M."/>
            <person name="Roberts A."/>
            <person name="Saif S."/>
            <person name="Shea T."/>
            <person name="Sisk P."/>
            <person name="Sykes S."/>
            <person name="Wortman J."/>
            <person name="Nusbaum C."/>
            <person name="Birren B."/>
        </authorList>
    </citation>
    <scope>NUCLEOTIDE SEQUENCE [LARGE SCALE GENOMIC DNA]</scope>
    <source>
        <strain evidence="1 2">VD021</strain>
    </source>
</reference>
<name>R8GY03_BACCE</name>
<dbReference type="EMBL" id="AHES01000082">
    <property type="protein sequence ID" value="EOO65497.1"/>
    <property type="molecule type" value="Genomic_DNA"/>
</dbReference>
<evidence type="ECO:0000313" key="2">
    <source>
        <dbReference type="Proteomes" id="UP000014040"/>
    </source>
</evidence>
<sequence>MYPFVVDYEIPPMQGVLSVDVNAKDEYEARYIVSSFLTPGAKIRKVRGRILI</sequence>
<dbReference type="PATRIC" id="fig|1053224.3.peg.6123"/>
<organism evidence="1 2">
    <name type="scientific">Bacillus cereus VD021</name>
    <dbReference type="NCBI Taxonomy" id="1053224"/>
    <lineage>
        <taxon>Bacteria</taxon>
        <taxon>Bacillati</taxon>
        <taxon>Bacillota</taxon>
        <taxon>Bacilli</taxon>
        <taxon>Bacillales</taxon>
        <taxon>Bacillaceae</taxon>
        <taxon>Bacillus</taxon>
        <taxon>Bacillus cereus group</taxon>
    </lineage>
</organism>
<protein>
    <submittedName>
        <fullName evidence="1">Uncharacterized protein</fullName>
    </submittedName>
</protein>
<gene>
    <name evidence="1" type="ORF">IIC_06107</name>
</gene>
<comment type="caution">
    <text evidence="1">The sequence shown here is derived from an EMBL/GenBank/DDBJ whole genome shotgun (WGS) entry which is preliminary data.</text>
</comment>
<dbReference type="AlphaFoldDB" id="R8GY03"/>